<keyword evidence="2" id="KW-0547">Nucleotide-binding</keyword>
<sequence length="481" mass="54015">MLLRSQACTRGWRPRSILSKGRSYSSIPVVDKSPLELYDARCEQGILRPDAHQRNVIKATITRLYTDLEHHTFPLVEPPRVDEHRKAPIEDGIGGDANHFKGSIFDVLNLRSIFASRPVKAPKTKAPEVPPKLVKGLYLHGDVGCGKTMLMDLFYATLPSNIKRKQRVHFHSFMLSIHKRAHQLKAEQGNAFNAIPFIAAEIATKSSVLCFDEFQVTDIVDAMILRTLLSSLLKHGVVIFTTSNRAPKELYLGGIQRVSFLPCIELLSTKLDVVCLDSHTDYRKEDKLLSNVYHAGLGPEAQAHADSWFRRLGDFEEDPPHPTVQRSWGRPIRVPAASGDAARFTFQEICGDPLSAADYLELARKYKAFIITDIPRLSMNEKDLARRLITLIDSLYENGTKLIVTSEVPMAEIFSPDGGKKADPDVPLDGAMRSMMDDLDLDMEKLMDSSIFTGQEERFAFHRCLSRISQMGTQAWANQVT</sequence>
<dbReference type="OMA" id="ARRFINM"/>
<dbReference type="InterPro" id="IPR027417">
    <property type="entry name" value="P-loop_NTPase"/>
</dbReference>
<dbReference type="SUPFAM" id="SSF52540">
    <property type="entry name" value="P-loop containing nucleoside triphosphate hydrolases"/>
    <property type="match status" value="1"/>
</dbReference>
<dbReference type="GeneID" id="63785671"/>
<dbReference type="STRING" id="56484.A0A1Y2FJR9"/>
<dbReference type="NCBIfam" id="NF040713">
    <property type="entry name" value="ZapE"/>
    <property type="match status" value="1"/>
</dbReference>
<proteinExistence type="inferred from homology"/>
<evidence type="ECO:0000313" key="4">
    <source>
        <dbReference type="EMBL" id="ORY83624.1"/>
    </source>
</evidence>
<keyword evidence="5" id="KW-1185">Reference proteome</keyword>
<name>A0A1Y2FJR9_PROLT</name>
<comment type="caution">
    <text evidence="4">The sequence shown here is derived from an EMBL/GenBank/DDBJ whole genome shotgun (WGS) entry which is preliminary data.</text>
</comment>
<keyword evidence="3" id="KW-0067">ATP-binding</keyword>
<dbReference type="RefSeq" id="XP_040725919.1">
    <property type="nucleotide sequence ID" value="XM_040869072.1"/>
</dbReference>
<organism evidence="4 5">
    <name type="scientific">Protomyces lactucae-debilis</name>
    <dbReference type="NCBI Taxonomy" id="2754530"/>
    <lineage>
        <taxon>Eukaryota</taxon>
        <taxon>Fungi</taxon>
        <taxon>Dikarya</taxon>
        <taxon>Ascomycota</taxon>
        <taxon>Taphrinomycotina</taxon>
        <taxon>Taphrinomycetes</taxon>
        <taxon>Taphrinales</taxon>
        <taxon>Protomycetaceae</taxon>
        <taxon>Protomyces</taxon>
    </lineage>
</organism>
<dbReference type="EMBL" id="MCFI01000007">
    <property type="protein sequence ID" value="ORY83624.1"/>
    <property type="molecule type" value="Genomic_DNA"/>
</dbReference>
<dbReference type="Gene3D" id="3.40.50.300">
    <property type="entry name" value="P-loop containing nucleotide triphosphate hydrolases"/>
    <property type="match status" value="1"/>
</dbReference>
<comment type="similarity">
    <text evidence="1">Belongs to the AFG1 ATPase family.</text>
</comment>
<accession>A0A1Y2FJR9</accession>
<dbReference type="PANTHER" id="PTHR12169:SF6">
    <property type="entry name" value="AFG1-LIKE ATPASE"/>
    <property type="match status" value="1"/>
</dbReference>
<dbReference type="PANTHER" id="PTHR12169">
    <property type="entry name" value="ATPASE N2B"/>
    <property type="match status" value="1"/>
</dbReference>
<dbReference type="InterPro" id="IPR005654">
    <property type="entry name" value="ATPase_AFG1-like"/>
</dbReference>
<evidence type="ECO:0000256" key="2">
    <source>
        <dbReference type="ARBA" id="ARBA00022741"/>
    </source>
</evidence>
<dbReference type="GO" id="GO:0005739">
    <property type="term" value="C:mitochondrion"/>
    <property type="evidence" value="ECO:0007669"/>
    <property type="project" value="TreeGrafter"/>
</dbReference>
<dbReference type="AlphaFoldDB" id="A0A1Y2FJR9"/>
<evidence type="ECO:0000256" key="1">
    <source>
        <dbReference type="ARBA" id="ARBA00010322"/>
    </source>
</evidence>
<reference evidence="4 5" key="1">
    <citation type="submission" date="2016-07" db="EMBL/GenBank/DDBJ databases">
        <title>Pervasive Adenine N6-methylation of Active Genes in Fungi.</title>
        <authorList>
            <consortium name="DOE Joint Genome Institute"/>
            <person name="Mondo S.J."/>
            <person name="Dannebaum R.O."/>
            <person name="Kuo R.C."/>
            <person name="Labutti K."/>
            <person name="Haridas S."/>
            <person name="Kuo A."/>
            <person name="Salamov A."/>
            <person name="Ahrendt S.R."/>
            <person name="Lipzen A."/>
            <person name="Sullivan W."/>
            <person name="Andreopoulos W.B."/>
            <person name="Clum A."/>
            <person name="Lindquist E."/>
            <person name="Daum C."/>
            <person name="Ramamoorthy G.K."/>
            <person name="Gryganskyi A."/>
            <person name="Culley D."/>
            <person name="Magnuson J.K."/>
            <person name="James T.Y."/>
            <person name="O'Malley M.A."/>
            <person name="Stajich J.E."/>
            <person name="Spatafora J.W."/>
            <person name="Visel A."/>
            <person name="Grigoriev I.V."/>
        </authorList>
    </citation>
    <scope>NUCLEOTIDE SEQUENCE [LARGE SCALE GENOMIC DNA]</scope>
    <source>
        <strain evidence="4 5">12-1054</strain>
    </source>
</reference>
<dbReference type="GO" id="GO:0005524">
    <property type="term" value="F:ATP binding"/>
    <property type="evidence" value="ECO:0007669"/>
    <property type="project" value="UniProtKB-KW"/>
</dbReference>
<dbReference type="Pfam" id="PF03969">
    <property type="entry name" value="AFG1_ATPase"/>
    <property type="match status" value="1"/>
</dbReference>
<protein>
    <submittedName>
        <fullName evidence="4">AFG1-like ATPase-domain-containing protein</fullName>
    </submittedName>
</protein>
<dbReference type="GO" id="GO:0016887">
    <property type="term" value="F:ATP hydrolysis activity"/>
    <property type="evidence" value="ECO:0007669"/>
    <property type="project" value="InterPro"/>
</dbReference>
<dbReference type="Proteomes" id="UP000193685">
    <property type="component" value="Unassembled WGS sequence"/>
</dbReference>
<dbReference type="OrthoDB" id="548867at2759"/>
<evidence type="ECO:0000313" key="5">
    <source>
        <dbReference type="Proteomes" id="UP000193685"/>
    </source>
</evidence>
<dbReference type="GO" id="GO:0006515">
    <property type="term" value="P:protein quality control for misfolded or incompletely synthesized proteins"/>
    <property type="evidence" value="ECO:0007669"/>
    <property type="project" value="TreeGrafter"/>
</dbReference>
<evidence type="ECO:0000256" key="3">
    <source>
        <dbReference type="ARBA" id="ARBA00022840"/>
    </source>
</evidence>
<gene>
    <name evidence="4" type="ORF">BCR37DRAFT_378588</name>
</gene>